<keyword evidence="4" id="KW-0560">Oxidoreductase</keyword>
<evidence type="ECO:0000256" key="4">
    <source>
        <dbReference type="ARBA" id="ARBA00023002"/>
    </source>
</evidence>
<dbReference type="GO" id="GO:0018580">
    <property type="term" value="F:nitronate monooxygenase activity"/>
    <property type="evidence" value="ECO:0007669"/>
    <property type="project" value="InterPro"/>
</dbReference>
<comment type="caution">
    <text evidence="6">The sequence shown here is derived from an EMBL/GenBank/DDBJ whole genome shotgun (WGS) entry which is preliminary data.</text>
</comment>
<evidence type="ECO:0000256" key="3">
    <source>
        <dbReference type="ARBA" id="ARBA00022643"/>
    </source>
</evidence>
<protein>
    <submittedName>
        <fullName evidence="6">Nitronate monooxygenase</fullName>
    </submittedName>
</protein>
<dbReference type="GO" id="GO:0016627">
    <property type="term" value="F:oxidoreductase activity, acting on the CH-CH group of donors"/>
    <property type="evidence" value="ECO:0007669"/>
    <property type="project" value="InterPro"/>
</dbReference>
<comment type="similarity">
    <text evidence="1">Belongs to the nitronate monooxygenase family. NMO class I subfamily.</text>
</comment>
<reference evidence="7 8" key="1">
    <citation type="submission" date="2019-11" db="EMBL/GenBank/DDBJ databases">
        <title>Draft genome sequence of Labilibaculum sp. strain SYP isolated from Black Sea.</title>
        <authorList>
            <person name="Yadav S."/>
            <person name="Villanueva L."/>
        </authorList>
    </citation>
    <scope>NUCLEOTIDE SEQUENCE [LARGE SCALE GENOMIC DNA]</scope>
    <source>
        <strain evidence="7 8">44</strain>
    </source>
</reference>
<dbReference type="GO" id="GO:0006207">
    <property type="term" value="P:'de novo' pyrimidine nucleobase biosynthetic process"/>
    <property type="evidence" value="ECO:0007669"/>
    <property type="project" value="InterPro"/>
</dbReference>
<sequence>MKQRCTLSQLLGIEHSILLAPMFLISNTKMVIEALSCGCTAAIPALNYRSEKELHEAILEIRRAISKPFGFNLIVNKSNLKYKSQLKTLLDLKVDFIITSLGNPKDVIASCQPLGIKVFCDVTDVEYAQKVEQLGADAIIAVNSQAGGHCGHLPAKELISKLLQFTNLPIVSAGGIRNNLDVKQMMEWGASGVSVGTIFIATHESDVSKEYKQAMIQYGSKDIVKSTKLTGSALTVINTAYVKRIGTKANFWEWLINNSSILKKYAKLILAWQGMSKVKKSAFKASYQNVWCAGPCIESVKSIRSVKDVLSGLIQADN</sequence>
<keyword evidence="8" id="KW-1185">Reference proteome</keyword>
<dbReference type="InterPro" id="IPR001295">
    <property type="entry name" value="Dihydroorotate_DH_CS"/>
</dbReference>
<evidence type="ECO:0000313" key="9">
    <source>
        <dbReference type="Proteomes" id="UP000462449"/>
    </source>
</evidence>
<evidence type="ECO:0000256" key="5">
    <source>
        <dbReference type="ARBA" id="ARBA00023033"/>
    </source>
</evidence>
<dbReference type="InterPro" id="IPR013785">
    <property type="entry name" value="Aldolase_TIM"/>
</dbReference>
<dbReference type="Proteomes" id="UP000285951">
    <property type="component" value="Unassembled WGS sequence"/>
</dbReference>
<dbReference type="RefSeq" id="WP_156195329.1">
    <property type="nucleotide sequence ID" value="NZ_QTZN02000012.1"/>
</dbReference>
<dbReference type="Proteomes" id="UP000462449">
    <property type="component" value="Unassembled WGS sequence"/>
</dbReference>
<dbReference type="Gene3D" id="3.20.20.70">
    <property type="entry name" value="Aldolase class I"/>
    <property type="match status" value="1"/>
</dbReference>
<dbReference type="EMBL" id="QTZN02000012">
    <property type="protein sequence ID" value="MVB06790.1"/>
    <property type="molecule type" value="Genomic_DNA"/>
</dbReference>
<evidence type="ECO:0000313" key="8">
    <source>
        <dbReference type="Proteomes" id="UP000285951"/>
    </source>
</evidence>
<dbReference type="EMBL" id="WOTW01000012">
    <property type="protein sequence ID" value="MUP37585.1"/>
    <property type="molecule type" value="Genomic_DNA"/>
</dbReference>
<organism evidence="6 9">
    <name type="scientific">Labilibaculum euxinus</name>
    <dbReference type="NCBI Taxonomy" id="2686357"/>
    <lineage>
        <taxon>Bacteria</taxon>
        <taxon>Pseudomonadati</taxon>
        <taxon>Bacteroidota</taxon>
        <taxon>Bacteroidia</taxon>
        <taxon>Marinilabiliales</taxon>
        <taxon>Marinifilaceae</taxon>
        <taxon>Labilibaculum</taxon>
    </lineage>
</organism>
<dbReference type="PANTHER" id="PTHR42747:SF4">
    <property type="entry name" value="BLR1330 PROTEIN"/>
    <property type="match status" value="1"/>
</dbReference>
<dbReference type="SUPFAM" id="SSF51412">
    <property type="entry name" value="Inosine monophosphate dehydrogenase (IMPDH)"/>
    <property type="match status" value="1"/>
</dbReference>
<reference evidence="6 9" key="2">
    <citation type="submission" date="2019-12" db="EMBL/GenBank/DDBJ databases">
        <title>Draft genome sequence of Labilibaculum sp. strain 44 isolated from deep waters of Black Sea.</title>
        <authorList>
            <person name="Yadav S."/>
            <person name="Villanueva L."/>
        </authorList>
    </citation>
    <scope>NUCLEOTIDE SEQUENCE [LARGE SCALE GENOMIC DNA]</scope>
    <source>
        <strain evidence="6 9">44</strain>
    </source>
</reference>
<keyword evidence="2" id="KW-0285">Flavoprotein</keyword>
<name>A0A7M4D4K6_9BACT</name>
<dbReference type="InterPro" id="IPR004136">
    <property type="entry name" value="NMO"/>
</dbReference>
<dbReference type="OrthoDB" id="9778912at2"/>
<dbReference type="AlphaFoldDB" id="A0A7M4D4K6"/>
<proteinExistence type="inferred from homology"/>
<evidence type="ECO:0000256" key="2">
    <source>
        <dbReference type="ARBA" id="ARBA00022630"/>
    </source>
</evidence>
<gene>
    <name evidence="7" type="ORF">DWB62_007130</name>
    <name evidence="6" type="ORF">GNY23_07130</name>
</gene>
<dbReference type="PROSITE" id="PS00912">
    <property type="entry name" value="DHODEHASE_2"/>
    <property type="match status" value="1"/>
</dbReference>
<dbReference type="PANTHER" id="PTHR42747">
    <property type="entry name" value="NITRONATE MONOOXYGENASE-RELATED"/>
    <property type="match status" value="1"/>
</dbReference>
<keyword evidence="5 6" id="KW-0503">Monooxygenase</keyword>
<dbReference type="Pfam" id="PF03060">
    <property type="entry name" value="NMO"/>
    <property type="match status" value="1"/>
</dbReference>
<keyword evidence="3" id="KW-0288">FMN</keyword>
<dbReference type="CDD" id="cd04730">
    <property type="entry name" value="NPD_like"/>
    <property type="match status" value="1"/>
</dbReference>
<accession>A0A7M4D4K6</accession>
<evidence type="ECO:0000313" key="6">
    <source>
        <dbReference type="EMBL" id="MUP37585.1"/>
    </source>
</evidence>
<evidence type="ECO:0000313" key="7">
    <source>
        <dbReference type="EMBL" id="MVB06790.1"/>
    </source>
</evidence>
<evidence type="ECO:0000256" key="1">
    <source>
        <dbReference type="ARBA" id="ARBA00009881"/>
    </source>
</evidence>